<dbReference type="InterPro" id="IPR051509">
    <property type="entry name" value="GPCR_Orphan/Phoenixin"/>
</dbReference>
<dbReference type="GO" id="GO:0004930">
    <property type="term" value="F:G protein-coupled receptor activity"/>
    <property type="evidence" value="ECO:0007669"/>
    <property type="project" value="UniProtKB-KW"/>
</dbReference>
<evidence type="ECO:0000256" key="9">
    <source>
        <dbReference type="ARBA" id="ARBA00023180"/>
    </source>
</evidence>
<dbReference type="PROSITE" id="PS00237">
    <property type="entry name" value="G_PROTEIN_RECEP_F1_1"/>
    <property type="match status" value="1"/>
</dbReference>
<keyword evidence="8 11" id="KW-0675">Receptor</keyword>
<feature type="region of interest" description="Disordered" evidence="12">
    <location>
        <begin position="33"/>
        <end position="63"/>
    </location>
</feature>
<keyword evidence="6 13" id="KW-0472">Membrane</keyword>
<dbReference type="Proteomes" id="UP001283361">
    <property type="component" value="Unassembled WGS sequence"/>
</dbReference>
<evidence type="ECO:0000256" key="2">
    <source>
        <dbReference type="ARBA" id="ARBA00022475"/>
    </source>
</evidence>
<evidence type="ECO:0000313" key="15">
    <source>
        <dbReference type="EMBL" id="KAK3738766.1"/>
    </source>
</evidence>
<feature type="transmembrane region" description="Helical" evidence="13">
    <location>
        <begin position="267"/>
        <end position="288"/>
    </location>
</feature>
<evidence type="ECO:0000256" key="4">
    <source>
        <dbReference type="ARBA" id="ARBA00022989"/>
    </source>
</evidence>
<dbReference type="PROSITE" id="PS50262">
    <property type="entry name" value="G_PROTEIN_RECEP_F1_2"/>
    <property type="match status" value="1"/>
</dbReference>
<feature type="transmembrane region" description="Helical" evidence="13">
    <location>
        <begin position="455"/>
        <end position="480"/>
    </location>
</feature>
<comment type="subcellular location">
    <subcellularLocation>
        <location evidence="1">Cell membrane</location>
        <topology evidence="1">Multi-pass membrane protein</topology>
    </subcellularLocation>
</comment>
<feature type="transmembrane region" description="Helical" evidence="13">
    <location>
        <begin position="356"/>
        <end position="377"/>
    </location>
</feature>
<evidence type="ECO:0000256" key="3">
    <source>
        <dbReference type="ARBA" id="ARBA00022692"/>
    </source>
</evidence>
<evidence type="ECO:0000256" key="8">
    <source>
        <dbReference type="ARBA" id="ARBA00023170"/>
    </source>
</evidence>
<comment type="similarity">
    <text evidence="11">Belongs to the G-protein coupled receptor 1 family.</text>
</comment>
<sequence>MVTLLYCLASVCQSQSHFYHNQINQSEDYTSVETGELLGSSSPSTNPVQRGQGVSRGDSQITWSPEPEDISSISFFHDVFFNVSKPMLDQDFNLSSAITSSPFFKTEQNFTSFSETDFNLRSVLKQTSSLSHFVEFESNQSDSTTNTIKEKVLSKDLSTSPFNAEFSRTSEKFPYWTLGDEKDVDRVTAELLIKVLVLVLICAAGTVGNLMVIGTVVKERNLHRPPFYFLLSLGVTDLSRSVFCLPVMIATVLHGSTWRHGESACELFAFATAFFVFSSALSLLAVAVDRHISLLHPRAYKRRSLGAVNILVAVFIWIIAFSISFPPLVGAGRYVFEPDEAHCVFQHSHYSKNDSLSSAIVLLIILFLTFLLYFRIYRFLRAHRRMRPLTHIPAQSSSWTFVGQGANGQAFINWLNGFGGQAVRQEGQRVVQRLNFGRVVNLSTMTNKNEHLTRLFLILTLVFLFSWFPYIIIALIRVFSSPPPPPPSSSSQTNGQVSPLWSLLSAWLSYAQVALCPITFFLIRGPAGRRRKNLRTDYSLELAETERHKFLLENPIRK</sequence>
<evidence type="ECO:0000256" key="7">
    <source>
        <dbReference type="ARBA" id="ARBA00023157"/>
    </source>
</evidence>
<keyword evidence="5 11" id="KW-0297">G-protein coupled receptor</keyword>
<evidence type="ECO:0000256" key="1">
    <source>
        <dbReference type="ARBA" id="ARBA00004651"/>
    </source>
</evidence>
<evidence type="ECO:0000259" key="14">
    <source>
        <dbReference type="PROSITE" id="PS50262"/>
    </source>
</evidence>
<protein>
    <recommendedName>
        <fullName evidence="14">G-protein coupled receptors family 1 profile domain-containing protein</fullName>
    </recommendedName>
</protein>
<evidence type="ECO:0000256" key="12">
    <source>
        <dbReference type="SAM" id="MobiDB-lite"/>
    </source>
</evidence>
<evidence type="ECO:0000256" key="10">
    <source>
        <dbReference type="ARBA" id="ARBA00023224"/>
    </source>
</evidence>
<dbReference type="SUPFAM" id="SSF81321">
    <property type="entry name" value="Family A G protein-coupled receptor-like"/>
    <property type="match status" value="1"/>
</dbReference>
<proteinExistence type="inferred from homology"/>
<organism evidence="15 16">
    <name type="scientific">Elysia crispata</name>
    <name type="common">lettuce slug</name>
    <dbReference type="NCBI Taxonomy" id="231223"/>
    <lineage>
        <taxon>Eukaryota</taxon>
        <taxon>Metazoa</taxon>
        <taxon>Spiralia</taxon>
        <taxon>Lophotrochozoa</taxon>
        <taxon>Mollusca</taxon>
        <taxon>Gastropoda</taxon>
        <taxon>Heterobranchia</taxon>
        <taxon>Euthyneura</taxon>
        <taxon>Panpulmonata</taxon>
        <taxon>Sacoglossa</taxon>
        <taxon>Placobranchoidea</taxon>
        <taxon>Plakobranchidae</taxon>
        <taxon>Elysia</taxon>
    </lineage>
</organism>
<evidence type="ECO:0000313" key="16">
    <source>
        <dbReference type="Proteomes" id="UP001283361"/>
    </source>
</evidence>
<dbReference type="PRINTS" id="PR00237">
    <property type="entry name" value="GPCRRHODOPSN"/>
</dbReference>
<dbReference type="Pfam" id="PF00001">
    <property type="entry name" value="7tm_1"/>
    <property type="match status" value="1"/>
</dbReference>
<dbReference type="PANTHER" id="PTHR19268">
    <property type="entry name" value="G PROTEIN-COUPLED RECEPTOR"/>
    <property type="match status" value="1"/>
</dbReference>
<dbReference type="InterPro" id="IPR000276">
    <property type="entry name" value="GPCR_Rhodpsn"/>
</dbReference>
<reference evidence="15" key="1">
    <citation type="journal article" date="2023" name="G3 (Bethesda)">
        <title>A reference genome for the long-term kleptoplast-retaining sea slug Elysia crispata morphotype clarki.</title>
        <authorList>
            <person name="Eastman K.E."/>
            <person name="Pendleton A.L."/>
            <person name="Shaikh M.A."/>
            <person name="Suttiyut T."/>
            <person name="Ogas R."/>
            <person name="Tomko P."/>
            <person name="Gavelis G."/>
            <person name="Widhalm J.R."/>
            <person name="Wisecaver J.H."/>
        </authorList>
    </citation>
    <scope>NUCLEOTIDE SEQUENCE</scope>
    <source>
        <strain evidence="15">ECLA1</strain>
    </source>
</reference>
<keyword evidence="9" id="KW-0325">Glycoprotein</keyword>
<gene>
    <name evidence="15" type="ORF">RRG08_035646</name>
</gene>
<name>A0AAE0YAW8_9GAST</name>
<dbReference type="Gene3D" id="1.20.1070.10">
    <property type="entry name" value="Rhodopsin 7-helix transmembrane proteins"/>
    <property type="match status" value="1"/>
</dbReference>
<dbReference type="InterPro" id="IPR017452">
    <property type="entry name" value="GPCR_Rhodpsn_7TM"/>
</dbReference>
<keyword evidence="7" id="KW-1015">Disulfide bond</keyword>
<accession>A0AAE0YAW8</accession>
<keyword evidence="10 11" id="KW-0807">Transducer</keyword>
<keyword evidence="4 13" id="KW-1133">Transmembrane helix</keyword>
<comment type="caution">
    <text evidence="15">The sequence shown here is derived from an EMBL/GenBank/DDBJ whole genome shotgun (WGS) entry which is preliminary data.</text>
</comment>
<dbReference type="GO" id="GO:0005886">
    <property type="term" value="C:plasma membrane"/>
    <property type="evidence" value="ECO:0007669"/>
    <property type="project" value="UniProtKB-SubCell"/>
</dbReference>
<keyword evidence="2" id="KW-1003">Cell membrane</keyword>
<dbReference type="PANTHER" id="PTHR19268:SF2">
    <property type="entry name" value="G-PROTEIN COUPLED RECEPTORS FAMILY 1 PROFILE DOMAIN-CONTAINING PROTEIN"/>
    <property type="match status" value="1"/>
</dbReference>
<dbReference type="EMBL" id="JAWDGP010006574">
    <property type="protein sequence ID" value="KAK3738766.1"/>
    <property type="molecule type" value="Genomic_DNA"/>
</dbReference>
<feature type="compositionally biased region" description="Polar residues" evidence="12">
    <location>
        <begin position="33"/>
        <end position="49"/>
    </location>
</feature>
<evidence type="ECO:0000256" key="13">
    <source>
        <dbReference type="SAM" id="Phobius"/>
    </source>
</evidence>
<dbReference type="AlphaFoldDB" id="A0AAE0YAW8"/>
<evidence type="ECO:0000256" key="6">
    <source>
        <dbReference type="ARBA" id="ARBA00023136"/>
    </source>
</evidence>
<feature type="transmembrane region" description="Helical" evidence="13">
    <location>
        <begin position="308"/>
        <end position="336"/>
    </location>
</feature>
<evidence type="ECO:0000256" key="11">
    <source>
        <dbReference type="RuleBase" id="RU000688"/>
    </source>
</evidence>
<feature type="transmembrane region" description="Helical" evidence="13">
    <location>
        <begin position="229"/>
        <end position="255"/>
    </location>
</feature>
<feature type="transmembrane region" description="Helical" evidence="13">
    <location>
        <begin position="191"/>
        <end position="217"/>
    </location>
</feature>
<feature type="domain" description="G-protein coupled receptors family 1 profile" evidence="14">
    <location>
        <begin position="208"/>
        <end position="520"/>
    </location>
</feature>
<feature type="transmembrane region" description="Helical" evidence="13">
    <location>
        <begin position="500"/>
        <end position="523"/>
    </location>
</feature>
<keyword evidence="16" id="KW-1185">Reference proteome</keyword>
<keyword evidence="3 11" id="KW-0812">Transmembrane</keyword>
<evidence type="ECO:0000256" key="5">
    <source>
        <dbReference type="ARBA" id="ARBA00023040"/>
    </source>
</evidence>